<dbReference type="OrthoDB" id="7051116at2"/>
<dbReference type="EMBL" id="SUNH01000019">
    <property type="protein sequence ID" value="TJZ82880.1"/>
    <property type="molecule type" value="Genomic_DNA"/>
</dbReference>
<protein>
    <submittedName>
        <fullName evidence="2">Uncharacterized protein</fullName>
    </submittedName>
</protein>
<evidence type="ECO:0000313" key="2">
    <source>
        <dbReference type="EMBL" id="TJZ82880.1"/>
    </source>
</evidence>
<feature type="compositionally biased region" description="Basic and acidic residues" evidence="1">
    <location>
        <begin position="693"/>
        <end position="715"/>
    </location>
</feature>
<accession>A0A4U0QN12</accession>
<name>A0A4U0QN12_9RHOB</name>
<evidence type="ECO:0000256" key="1">
    <source>
        <dbReference type="SAM" id="MobiDB-lite"/>
    </source>
</evidence>
<organism evidence="2 3">
    <name type="scientific">Paracoccus hibiscisoli</name>
    <dbReference type="NCBI Taxonomy" id="2023261"/>
    <lineage>
        <taxon>Bacteria</taxon>
        <taxon>Pseudomonadati</taxon>
        <taxon>Pseudomonadota</taxon>
        <taxon>Alphaproteobacteria</taxon>
        <taxon>Rhodobacterales</taxon>
        <taxon>Paracoccaceae</taxon>
        <taxon>Paracoccus</taxon>
    </lineage>
</organism>
<dbReference type="Proteomes" id="UP000306223">
    <property type="component" value="Unassembled WGS sequence"/>
</dbReference>
<feature type="region of interest" description="Disordered" evidence="1">
    <location>
        <begin position="2207"/>
        <end position="2229"/>
    </location>
</feature>
<proteinExistence type="predicted"/>
<reference evidence="2 3" key="1">
    <citation type="submission" date="2019-04" db="EMBL/GenBank/DDBJ databases">
        <authorList>
            <person name="Li J."/>
        </authorList>
    </citation>
    <scope>NUCLEOTIDE SEQUENCE [LARGE SCALE GENOMIC DNA]</scope>
    <source>
        <strain evidence="2 3">CCTCC AB2016182</strain>
    </source>
</reference>
<feature type="region of interest" description="Disordered" evidence="1">
    <location>
        <begin position="1559"/>
        <end position="1592"/>
    </location>
</feature>
<dbReference type="RefSeq" id="WP_136857364.1">
    <property type="nucleotide sequence ID" value="NZ_SUNH01000019.1"/>
</dbReference>
<comment type="caution">
    <text evidence="2">The sequence shown here is derived from an EMBL/GenBank/DDBJ whole genome shotgun (WGS) entry which is preliminary data.</text>
</comment>
<feature type="region of interest" description="Disordered" evidence="1">
    <location>
        <begin position="690"/>
        <end position="715"/>
    </location>
</feature>
<keyword evidence="3" id="KW-1185">Reference proteome</keyword>
<evidence type="ECO:0000313" key="3">
    <source>
        <dbReference type="Proteomes" id="UP000306223"/>
    </source>
</evidence>
<gene>
    <name evidence="2" type="ORF">FA740_13845</name>
</gene>
<sequence>MPFSDTLDTLLPQILPQALREIVGRFTTDGVTSTPFAGGTLHRGTLRAASDEPLRLGIGTLDLPGVTAGIPFRLAVFDAPQGRFHLDLVLDGLSLTLDDLVAADFVPEQGTVPRRLVRRTRDTDVVIQGRATLRLARASQDDAVVVLFVDPDEAADPLAPTGGVVSLTCTPPHFFLGRSQFAMTLSQLAFDASDSVSPPLVTGAGQGAEWMGFAIAEATFYAPPNAIGRGGFSGGVRNLLLGAPRGVQGEVEVQWGRTALDPATFVFTQDGQTPQAATGSDASWTVAISANQDDRVTLAAALTLSAPPEAGSWTARWHWPDGQVTEGVNTAGQIGHGQVLRVTLQEQLASGLRLSHPEVTFRMVASGSVPRIHVVVVPAGAQIVRNVAHLSGPAADMAGLRLLAESTAAVPGSFDWVLLPGGTPQARPDLVLDPALLTGPDAPTERFVLLRETDAQGRRRVARLRVQITDAPLWIGATGGVFAATDPTVPMQPGLVEASYDLTDFHAQGLYRSVTGGARIDAAQPGGVALPDNILARVTFDTGTAPPSPPTPARPDRHVQLLFQFAKAEVTGWGLARPARDDLTGDAGIQAQLRAWAAQYPGASFVMIGRCDDLGDDALNRHLAHDRVEIAHRLLTDAGGAGTPVAAGGVAFWGEQDGPPSGAATDMLTAQEAAADRLIRAHVGTRPLVDRTGWPDRRDTAHESEETRRQFRRVDIYAVGGTPAAGATPEPLASARQPHWRRMLMPGPAAQPAPVPPLSPKDDTRMRLLVAWDKPTGEGLRDLIPSKAEFEYAWSPTVTPLPPLGGQPVDMGREVLTVYGAWTHDDATDFTQSQLGIRSDGDPAGLIRITQPNLVAAMALGPMLLSEVDADTGTVEGAGRLAALAAGTAFAQADLGGGPLVGPGSEAVIKSIEARAEFDSLADPGQGWKVSLTGDYSTKLHVNTGSLGLSTDPEHPVRFRYKGVGVRYDSRASGFWNQVGLEYPTDAMQVEDPGKWKIDGPLQDLLRAVETALGLGSLWVETRFAFALTIGVVEISEAVIRVTFTRNATPIPDVDFSLRGLTARVNIPATLTGEGRLRIEDPGGVIRAGLELELIPLQLKAQAAFAMAQIDGADPYTFVSLYAKVQFPVGIPLGPSGAAIHGFVGMTAINGERAVTATDDVVAREIGWWTTAPESKYRPRKDRHALGLGAVVGTLPDASFSMSAQGMIVVAFPDPEVIFAVEVSLLSIPDRTAKEKGGGSGQIIGLIVIDDQAVSVAVSARYDIPKILSVVAPMSARFPYQGGGNYVRLGSDGQQGRAGEPVTLTLLPDTLNLRAFAYLMIQQDGITKLGGHPDFTFEGFSVGFGAGAGLEWKAGPIRLSASVLLLAGFGTDPVLIKAGIFVRGALDLVVVSIAARGEIVLTYQDGALWMDGEFCGRVDLFFFSISGCVRFRIGNPAIAAPQAPPPPVASVALIDRGGRIMGEAAPDGMPLRAEPLFRLEPDPRDPKLVINRGADPRDNHTVWPDTAPVVNFRHYIRDAIPAGGQFDPLEQPSGAVWFGSNRLQYTYRLDNVRLLRARDGAPVTGPRPLESVWTTSPARQPGSAGPQAPSGAEVTSLKLLDWQPWAWALPTTDGGASQPGDPAQTVEDLCRPVPRPARACLLGEMACTIGPHAIRLRRDGPAPGPYPSRFALTGAPEMQLGSMTLSAEALAGMIAGTGGLILPGAVVELPGPVTGPTGPLTRAYRLPEAQAAAGQGAVRTALPWTGRLDRRIRDARLLLLICDGTSRPARPEPRRCFDFDGLTPDRKLAQASVPGFRLEAADPDQPFMVTDKVAVSQGSALAGTDGRPDILIAPPGLVLRPSGPARIVELHLLRGDTQGINVTWTDTQGGTGRLPSIGATLGSLVLRIDAAADIDRIRIETKSQALFLYRVCVLSTHAADACVDFGGLDKGALDQPTLRHAGIRLSVIDPRTRMGLADWVDSGASPARRGADGTPELTFPDAGIELVPDTPWQAVSLAVFSGAGPVTARGYAGDGTLIAEATDPARDPVELHLAASQGIARVILTGGRHEAVLFRICETREAGPVCHDLRDLKPGSHKRLEHRGLTYVPADPAQMLEVMDIVTATDPLRMDPDGLPELLVPSAGLVIGLDRPLAGLELHLVALGGQEIRATALGMRGAVLEQVSAPGDPDRAVTLSLQAEGMASVRIEGGDKLLLLRVCTIAQGSVPRRDDPPVTVRSSGPGGWTGWTATPQGRVTDAAGRACTVMAFAQPRALRDIDDLAITAPGGRRVTLLSLCGTDLAATMAAEQDAAARTALAQAVTDTVNAGPVAAARQVLLEPGEEYRLEIDWRWQAWISNERGTDSPPAVPPDRWTPASGQPPLRQTYRFRIAPRDLTGPEPQDGLNEYLFDPRDLARYIGRTEPVDGRDTVFTDDPIWVHFTTGHVEEIVARYGRKLVIDVQRTDPPPRPAAAGPAGPIRAALLEMLRAWAPDDVLLPLERRVNAAVRAAACLPDGDVAGGLSLGARLRLDPQAMYDLRLMAPRLDGSDPVVVQATRFVTSRHANLTALIDELGFARTGSAPYPPDEMILEQTALLPTGDLVVSDLSPSEALRGIGADTLPLPQARSRVIALWRALPGGQWGVAGLLLDSPEPLRREGALRLGNKIIEGLRCSPEEITIRGAAGTTVLTPVRATRNWTRVLFTAPAPVTPLPGSDLVLVMRGGLGLRLTARRTIGVRPVLLETEGF</sequence>
<feature type="region of interest" description="Disordered" evidence="1">
    <location>
        <begin position="2340"/>
        <end position="2360"/>
    </location>
</feature>